<name>A0ABV6NGI0_9BACI</name>
<dbReference type="SUPFAM" id="SSF53686">
    <property type="entry name" value="Tryptophan synthase beta subunit-like PLP-dependent enzymes"/>
    <property type="match status" value="1"/>
</dbReference>
<dbReference type="HAMAP" id="MF_01030">
    <property type="entry name" value="D_Ser_dehydrat"/>
    <property type="match status" value="1"/>
</dbReference>
<dbReference type="PANTHER" id="PTHR48078:SF9">
    <property type="entry name" value="D-SERINE DEHYDRATASE"/>
    <property type="match status" value="1"/>
</dbReference>
<dbReference type="InterPro" id="IPR011780">
    <property type="entry name" value="D_Ser_am_lyase"/>
</dbReference>
<comment type="similarity">
    <text evidence="4">Belongs to the serine/threonine dehydratase family. DsdA subfamily.</text>
</comment>
<gene>
    <name evidence="4" type="primary">dsdA</name>
    <name evidence="6" type="ORF">ACFFH4_11950</name>
</gene>
<evidence type="ECO:0000313" key="7">
    <source>
        <dbReference type="Proteomes" id="UP001589833"/>
    </source>
</evidence>
<evidence type="ECO:0000256" key="1">
    <source>
        <dbReference type="ARBA" id="ARBA00001933"/>
    </source>
</evidence>
<dbReference type="PANTHER" id="PTHR48078">
    <property type="entry name" value="THREONINE DEHYDRATASE, MITOCHONDRIAL-RELATED"/>
    <property type="match status" value="1"/>
</dbReference>
<dbReference type="Gene3D" id="3.40.50.1100">
    <property type="match status" value="2"/>
</dbReference>
<comment type="catalytic activity">
    <reaction evidence="4">
        <text>D-serine = pyruvate + NH4(+)</text>
        <dbReference type="Rhea" id="RHEA:13977"/>
        <dbReference type="ChEBI" id="CHEBI:15361"/>
        <dbReference type="ChEBI" id="CHEBI:28938"/>
        <dbReference type="ChEBI" id="CHEBI:35247"/>
        <dbReference type="EC" id="4.3.1.18"/>
    </reaction>
</comment>
<dbReference type="NCBIfam" id="NF002823">
    <property type="entry name" value="PRK02991.1"/>
    <property type="match status" value="1"/>
</dbReference>
<feature type="modified residue" description="N6-(pyridoxal phosphate)lysine" evidence="4">
    <location>
        <position position="115"/>
    </location>
</feature>
<dbReference type="NCBIfam" id="TIGR02035">
    <property type="entry name" value="D_Ser_am_lyase"/>
    <property type="match status" value="1"/>
</dbReference>
<evidence type="ECO:0000256" key="3">
    <source>
        <dbReference type="ARBA" id="ARBA00023239"/>
    </source>
</evidence>
<evidence type="ECO:0000256" key="4">
    <source>
        <dbReference type="HAMAP-Rule" id="MF_01030"/>
    </source>
</evidence>
<dbReference type="GO" id="GO:0008721">
    <property type="term" value="F:D-serine ammonia-lyase activity"/>
    <property type="evidence" value="ECO:0007669"/>
    <property type="project" value="UniProtKB-EC"/>
</dbReference>
<sequence>MEKEIADLITRYPVLKRIMNLEPLLWQNDRLTKTEFPINGIGVELIEEAAQRFKRFEPFLEAAYSELHLTKGQIESPLLELPEMKKKLEQFTKTTIEGSLYLKSDDLLPVAGSIKARGGFHEVFTIAEAIALEHQLLHDKNDSYAKLLLSESRQVFSNYSIAVGSTGNLGLSIGMMSSKLGFRVTVHMSADAKQWKKDLLRQNGVYVIEYQGDYSEAISSGRALCQKQEHCYFIDDEDSLSLFSGYAVAALGLKKQLEEYNIKVDQEHPLFVYLPCGVGGGPGGVTFGLKHVFGDAVHCFFAEPTHSPAMLIGVLTKKHSAISVQDINIDNKTEADGLAVGRPSAFVGKLMEPLLSGVFTIEDEDLFKLLYILQKSEGKFLEPSALAGMMGPALIEDSSYLEKHYIDKKKITHLVWGTGGSLVPKELAQELIDRGSSLVKKNQMY</sequence>
<organism evidence="6 7">
    <name type="scientific">Halalkalibacter alkalisediminis</name>
    <dbReference type="NCBI Taxonomy" id="935616"/>
    <lineage>
        <taxon>Bacteria</taxon>
        <taxon>Bacillati</taxon>
        <taxon>Bacillota</taxon>
        <taxon>Bacilli</taxon>
        <taxon>Bacillales</taxon>
        <taxon>Bacillaceae</taxon>
        <taxon>Halalkalibacter</taxon>
    </lineage>
</organism>
<dbReference type="Proteomes" id="UP001589833">
    <property type="component" value="Unassembled WGS sequence"/>
</dbReference>
<dbReference type="RefSeq" id="WP_273840901.1">
    <property type="nucleotide sequence ID" value="NZ_JAQQWT010000002.1"/>
</dbReference>
<dbReference type="InterPro" id="IPR036052">
    <property type="entry name" value="TrpB-like_PALP_sf"/>
</dbReference>
<comment type="cofactor">
    <cofactor evidence="1 4">
        <name>pyridoxal 5'-phosphate</name>
        <dbReference type="ChEBI" id="CHEBI:597326"/>
    </cofactor>
</comment>
<dbReference type="InterPro" id="IPR050147">
    <property type="entry name" value="Ser/Thr_Dehydratase"/>
</dbReference>
<feature type="domain" description="Tryptophan synthase beta chain-like PALP" evidence="5">
    <location>
        <begin position="72"/>
        <end position="392"/>
    </location>
</feature>
<reference evidence="6 7" key="1">
    <citation type="submission" date="2024-09" db="EMBL/GenBank/DDBJ databases">
        <authorList>
            <person name="Sun Q."/>
            <person name="Mori K."/>
        </authorList>
    </citation>
    <scope>NUCLEOTIDE SEQUENCE [LARGE SCALE GENOMIC DNA]</scope>
    <source>
        <strain evidence="6 7">NCAIM B.02301</strain>
    </source>
</reference>
<dbReference type="EC" id="4.3.1.18" evidence="4"/>
<dbReference type="InterPro" id="IPR001926">
    <property type="entry name" value="TrpB-like_PALP"/>
</dbReference>
<keyword evidence="7" id="KW-1185">Reference proteome</keyword>
<dbReference type="Pfam" id="PF00291">
    <property type="entry name" value="PALP"/>
    <property type="match status" value="1"/>
</dbReference>
<evidence type="ECO:0000256" key="2">
    <source>
        <dbReference type="ARBA" id="ARBA00022898"/>
    </source>
</evidence>
<protein>
    <recommendedName>
        <fullName evidence="4">Probable D-serine dehydratase</fullName>
        <ecNumber evidence="4">4.3.1.18</ecNumber>
    </recommendedName>
    <alternativeName>
        <fullName evidence="4">D-serine deaminase</fullName>
        <shortName evidence="4">DSD</shortName>
    </alternativeName>
</protein>
<keyword evidence="3 4" id="KW-0456">Lyase</keyword>
<evidence type="ECO:0000313" key="6">
    <source>
        <dbReference type="EMBL" id="MFC0559761.1"/>
    </source>
</evidence>
<keyword evidence="2 4" id="KW-0663">Pyridoxal phosphate</keyword>
<accession>A0ABV6NGI0</accession>
<dbReference type="EMBL" id="JBHLTR010000017">
    <property type="protein sequence ID" value="MFC0559761.1"/>
    <property type="molecule type" value="Genomic_DNA"/>
</dbReference>
<comment type="caution">
    <text evidence="6">The sequence shown here is derived from an EMBL/GenBank/DDBJ whole genome shotgun (WGS) entry which is preliminary data.</text>
</comment>
<evidence type="ECO:0000259" key="5">
    <source>
        <dbReference type="Pfam" id="PF00291"/>
    </source>
</evidence>
<proteinExistence type="inferred from homology"/>